<feature type="compositionally biased region" description="Low complexity" evidence="1">
    <location>
        <begin position="102"/>
        <end position="132"/>
    </location>
</feature>
<organism evidence="2 3">
    <name type="scientific">Ophiobolus disseminans</name>
    <dbReference type="NCBI Taxonomy" id="1469910"/>
    <lineage>
        <taxon>Eukaryota</taxon>
        <taxon>Fungi</taxon>
        <taxon>Dikarya</taxon>
        <taxon>Ascomycota</taxon>
        <taxon>Pezizomycotina</taxon>
        <taxon>Dothideomycetes</taxon>
        <taxon>Pleosporomycetidae</taxon>
        <taxon>Pleosporales</taxon>
        <taxon>Pleosporineae</taxon>
        <taxon>Phaeosphaeriaceae</taxon>
        <taxon>Ophiobolus</taxon>
    </lineage>
</organism>
<accession>A0A6A6ZGA9</accession>
<evidence type="ECO:0008006" key="4">
    <source>
        <dbReference type="Google" id="ProtNLM"/>
    </source>
</evidence>
<feature type="compositionally biased region" description="Basic and acidic residues" evidence="1">
    <location>
        <begin position="299"/>
        <end position="330"/>
    </location>
</feature>
<keyword evidence="3" id="KW-1185">Reference proteome</keyword>
<dbReference type="EMBL" id="MU006241">
    <property type="protein sequence ID" value="KAF2820151.1"/>
    <property type="molecule type" value="Genomic_DNA"/>
</dbReference>
<feature type="region of interest" description="Disordered" evidence="1">
    <location>
        <begin position="277"/>
        <end position="382"/>
    </location>
</feature>
<feature type="compositionally biased region" description="Basic residues" evidence="1">
    <location>
        <begin position="234"/>
        <end position="248"/>
    </location>
</feature>
<evidence type="ECO:0000313" key="2">
    <source>
        <dbReference type="EMBL" id="KAF2820151.1"/>
    </source>
</evidence>
<dbReference type="PANTHER" id="PTHR23149:SF33">
    <property type="entry name" value="PROTEIN TMA23"/>
    <property type="match status" value="1"/>
</dbReference>
<dbReference type="Proteomes" id="UP000799424">
    <property type="component" value="Unassembled WGS sequence"/>
</dbReference>
<feature type="compositionally biased region" description="Basic and acidic residues" evidence="1">
    <location>
        <begin position="346"/>
        <end position="382"/>
    </location>
</feature>
<feature type="region of interest" description="Disordered" evidence="1">
    <location>
        <begin position="234"/>
        <end position="260"/>
    </location>
</feature>
<name>A0A6A6ZGA9_9PLEO</name>
<sequence>MNAESYLRKQGWKGSGHSLDSTGRGIKKPLLISHKQDQLGLGKKKAAYTTDDQWWMRAFDESLQSIGTGKESTLNQVRTKGINRGGLYGFFVKGDEIAGTIDDTSADTTETSTPPSGASTPPTSDSDTEPPAESVKISQPTTKRKRDADDTPATQKKAKNDDAPDVDAKTKKERRVKGTPPDPTKSKHGQLAASPEVQEAVDKKIAKLSPRKKQWYEDRAAAKGQSIEQYLQRRVQKSNKKLGKRNKLKAAEAARSAPAAPPLFITDLEGDAAIAQAAAATAPGQPVLAASPADAAAQAKKEEKRQRRKENKEAKKAKLNDKKVEYKSRTDYQTAMKEKKQRKKAEKAEKHKDGNKTKSKWGDKKDQSRWGKIKAAEEAAAA</sequence>
<evidence type="ECO:0000313" key="3">
    <source>
        <dbReference type="Proteomes" id="UP000799424"/>
    </source>
</evidence>
<feature type="compositionally biased region" description="Low complexity" evidence="1">
    <location>
        <begin position="277"/>
        <end position="298"/>
    </location>
</feature>
<feature type="region of interest" description="Disordered" evidence="1">
    <location>
        <begin position="102"/>
        <end position="199"/>
    </location>
</feature>
<dbReference type="InterPro" id="IPR050656">
    <property type="entry name" value="PINX1"/>
</dbReference>
<proteinExistence type="predicted"/>
<feature type="region of interest" description="Disordered" evidence="1">
    <location>
        <begin position="1"/>
        <end position="25"/>
    </location>
</feature>
<dbReference type="AlphaFoldDB" id="A0A6A6ZGA9"/>
<evidence type="ECO:0000256" key="1">
    <source>
        <dbReference type="SAM" id="MobiDB-lite"/>
    </source>
</evidence>
<reference evidence="2" key="1">
    <citation type="journal article" date="2020" name="Stud. Mycol.">
        <title>101 Dothideomycetes genomes: a test case for predicting lifestyles and emergence of pathogens.</title>
        <authorList>
            <person name="Haridas S."/>
            <person name="Albert R."/>
            <person name="Binder M."/>
            <person name="Bloem J."/>
            <person name="Labutti K."/>
            <person name="Salamov A."/>
            <person name="Andreopoulos B."/>
            <person name="Baker S."/>
            <person name="Barry K."/>
            <person name="Bills G."/>
            <person name="Bluhm B."/>
            <person name="Cannon C."/>
            <person name="Castanera R."/>
            <person name="Culley D."/>
            <person name="Daum C."/>
            <person name="Ezra D."/>
            <person name="Gonzalez J."/>
            <person name="Henrissat B."/>
            <person name="Kuo A."/>
            <person name="Liang C."/>
            <person name="Lipzen A."/>
            <person name="Lutzoni F."/>
            <person name="Magnuson J."/>
            <person name="Mondo S."/>
            <person name="Nolan M."/>
            <person name="Ohm R."/>
            <person name="Pangilinan J."/>
            <person name="Park H.-J."/>
            <person name="Ramirez L."/>
            <person name="Alfaro M."/>
            <person name="Sun H."/>
            <person name="Tritt A."/>
            <person name="Yoshinaga Y."/>
            <person name="Zwiers L.-H."/>
            <person name="Turgeon B."/>
            <person name="Goodwin S."/>
            <person name="Spatafora J."/>
            <person name="Crous P."/>
            <person name="Grigoriev I."/>
        </authorList>
    </citation>
    <scope>NUCLEOTIDE SEQUENCE</scope>
    <source>
        <strain evidence="2">CBS 113818</strain>
    </source>
</reference>
<gene>
    <name evidence="2" type="ORF">CC86DRAFT_360685</name>
</gene>
<protein>
    <recommendedName>
        <fullName evidence="4">G-patch domain-containing protein</fullName>
    </recommendedName>
</protein>
<dbReference type="PANTHER" id="PTHR23149">
    <property type="entry name" value="G PATCH DOMAIN CONTAINING PROTEIN"/>
    <property type="match status" value="1"/>
</dbReference>
<dbReference type="OrthoDB" id="3366546at2759"/>
<feature type="compositionally biased region" description="Basic and acidic residues" evidence="1">
    <location>
        <begin position="158"/>
        <end position="170"/>
    </location>
</feature>